<evidence type="ECO:0000256" key="1">
    <source>
        <dbReference type="ARBA" id="ARBA00004752"/>
    </source>
</evidence>
<dbReference type="PANTHER" id="PTHR32282:SF33">
    <property type="entry name" value="PEPTIDOGLYCAN GLYCOSYLTRANSFERASE"/>
    <property type="match status" value="1"/>
</dbReference>
<dbReference type="InterPro" id="IPR012338">
    <property type="entry name" value="Beta-lactam/transpept-like"/>
</dbReference>
<dbReference type="InterPro" id="IPR050396">
    <property type="entry name" value="Glycosyltr_51/Transpeptidase"/>
</dbReference>
<dbReference type="EC" id="3.4.-.-" evidence="18"/>
<feature type="compositionally biased region" description="Pro residues" evidence="15">
    <location>
        <begin position="67"/>
        <end position="88"/>
    </location>
</feature>
<evidence type="ECO:0000256" key="8">
    <source>
        <dbReference type="ARBA" id="ARBA00022801"/>
    </source>
</evidence>
<name>A0A840AN42_9HYPH</name>
<dbReference type="Pfam" id="PF00912">
    <property type="entry name" value="Transgly"/>
    <property type="match status" value="1"/>
</dbReference>
<dbReference type="Gene3D" id="1.10.3810.10">
    <property type="entry name" value="Biosynthetic peptidoglycan transglycosylase-like"/>
    <property type="match status" value="1"/>
</dbReference>
<evidence type="ECO:0000256" key="11">
    <source>
        <dbReference type="ARBA" id="ARBA00023268"/>
    </source>
</evidence>
<protein>
    <submittedName>
        <fullName evidence="18">Penicillin-binding protein 1A</fullName>
        <ecNumber evidence="18">2.4.1.-</ecNumber>
        <ecNumber evidence="18">3.4.-.-</ecNumber>
    </submittedName>
</protein>
<accession>A0A840AN42</accession>
<dbReference type="GO" id="GO:0009252">
    <property type="term" value="P:peptidoglycan biosynthetic process"/>
    <property type="evidence" value="ECO:0007669"/>
    <property type="project" value="UniProtKB-UniPathway"/>
</dbReference>
<comment type="caution">
    <text evidence="18">The sequence shown here is derived from an EMBL/GenBank/DDBJ whole genome shotgun (WGS) entry which is preliminary data.</text>
</comment>
<dbReference type="EMBL" id="JACIDS010000002">
    <property type="protein sequence ID" value="MBB3930714.1"/>
    <property type="molecule type" value="Genomic_DNA"/>
</dbReference>
<dbReference type="SUPFAM" id="SSF56601">
    <property type="entry name" value="beta-lactamase/transpeptidase-like"/>
    <property type="match status" value="1"/>
</dbReference>
<dbReference type="GO" id="GO:0008360">
    <property type="term" value="P:regulation of cell shape"/>
    <property type="evidence" value="ECO:0007669"/>
    <property type="project" value="UniProtKB-KW"/>
</dbReference>
<dbReference type="InterPro" id="IPR001264">
    <property type="entry name" value="Glyco_trans_51"/>
</dbReference>
<evidence type="ECO:0000313" key="19">
    <source>
        <dbReference type="Proteomes" id="UP000553963"/>
    </source>
</evidence>
<dbReference type="Pfam" id="PF00905">
    <property type="entry name" value="Transpeptidase"/>
    <property type="match status" value="1"/>
</dbReference>
<keyword evidence="7 18" id="KW-0808">Transferase</keyword>
<keyword evidence="5" id="KW-0645">Protease</keyword>
<sequence length="798" mass="85396">MLSPRTLFQRLSDGIARLLAHGRSAAPDMDFLARRLGGKGSEGRDAGAAGSGAALPPPAESRDAPPSLAPPVHPPLLPPPLPEGPPALAPNEAADAPRRRLRLIEIDAFIDSSLFAVWSALTAAVEGLSRFTRRFRATGFARVPVELAGDGLTIAAGGGVVMLMLALPAFDATKQDWLAQSDYSVTFLDRNGTEIGKRGVRHSEAVPLEAMPDSLIKATLATEDRRFYTHFGIDVFGTFRALFENLRSNSVVQGGSSITQQLAKNLFLSNERTIDRKIKEAFLAMWLESNLSKHDILQLYLDRAYMGGGNFGVAAASEFYFGKKVTDINLAEAAMLSGLYKAPARYAPHVNLPAARARANEVLTNMVQAGYMTEGQVLGARRKPADVVPAAADNSPDWFLDWAFAEVKRQVTGGDRTLTVRTTVDMNLQQAADDAVENALRESGEQFRVSQAAMVIAEPDGAVRAMVGGRDYGESQFNRATDALRQPGSSFKPFVYTAAVQKGYTPQSIVKDAPISIGNWSPRNYGGRYMGSIQLTTALIHSLNTVAVRLAAAVGRDTIIALAHRMGITTNIVNSVALPLGATEVTVLDMTGAYAVFANGGFRAKPYAFTQIVNSEGKVVFDRKRDIGAPEQVLDEKTVGMMNYMLSQVPERGTGRAAKLQGIKTAGKTGTTNAYRDAWFMGFTGNYVGGVWFGNDDFTSSNNMTGGSLPARTWNRVMTYAHSGIDLKPIPYLDGGPSDGERPAPAIAAAGGSGQQPLLLSARTTAQLGALQKVFETAPPLKRLNTAALTPEPSGTAN</sequence>
<dbReference type="AlphaFoldDB" id="A0A840AN42"/>
<evidence type="ECO:0000256" key="14">
    <source>
        <dbReference type="ARBA" id="ARBA00049902"/>
    </source>
</evidence>
<evidence type="ECO:0000256" key="10">
    <source>
        <dbReference type="ARBA" id="ARBA00022984"/>
    </source>
</evidence>
<reference evidence="18 19" key="1">
    <citation type="submission" date="2020-08" db="EMBL/GenBank/DDBJ databases">
        <title>Genomic Encyclopedia of Type Strains, Phase IV (KMG-IV): sequencing the most valuable type-strain genomes for metagenomic binning, comparative biology and taxonomic classification.</title>
        <authorList>
            <person name="Goeker M."/>
        </authorList>
    </citation>
    <scope>NUCLEOTIDE SEQUENCE [LARGE SCALE GENOMIC DNA]</scope>
    <source>
        <strain evidence="18 19">DSM 25966</strain>
    </source>
</reference>
<evidence type="ECO:0000256" key="9">
    <source>
        <dbReference type="ARBA" id="ARBA00022960"/>
    </source>
</evidence>
<evidence type="ECO:0000259" key="16">
    <source>
        <dbReference type="Pfam" id="PF00905"/>
    </source>
</evidence>
<dbReference type="InterPro" id="IPR001460">
    <property type="entry name" value="PCN-bd_Tpept"/>
</dbReference>
<evidence type="ECO:0000256" key="13">
    <source>
        <dbReference type="ARBA" id="ARBA00034000"/>
    </source>
</evidence>
<evidence type="ECO:0000256" key="7">
    <source>
        <dbReference type="ARBA" id="ARBA00022679"/>
    </source>
</evidence>
<evidence type="ECO:0000259" key="17">
    <source>
        <dbReference type="Pfam" id="PF00912"/>
    </source>
</evidence>
<evidence type="ECO:0000256" key="6">
    <source>
        <dbReference type="ARBA" id="ARBA00022676"/>
    </source>
</evidence>
<feature type="domain" description="Glycosyl transferase family 51" evidence="17">
    <location>
        <begin position="194"/>
        <end position="366"/>
    </location>
</feature>
<dbReference type="GO" id="GO:0006508">
    <property type="term" value="P:proteolysis"/>
    <property type="evidence" value="ECO:0007669"/>
    <property type="project" value="UniProtKB-KW"/>
</dbReference>
<comment type="similarity">
    <text evidence="3">In the N-terminal section; belongs to the glycosyltransferase 51 family.</text>
</comment>
<dbReference type="NCBIfam" id="TIGR02074">
    <property type="entry name" value="PBP_1a_fam"/>
    <property type="match status" value="1"/>
</dbReference>
<gene>
    <name evidence="18" type="ORF">GGR25_001753</name>
</gene>
<keyword evidence="8 18" id="KW-0378">Hydrolase</keyword>
<evidence type="ECO:0000256" key="4">
    <source>
        <dbReference type="ARBA" id="ARBA00022645"/>
    </source>
</evidence>
<dbReference type="InterPro" id="IPR023346">
    <property type="entry name" value="Lysozyme-like_dom_sf"/>
</dbReference>
<comment type="catalytic activity">
    <reaction evidence="13">
        <text>Preferential cleavage: (Ac)2-L-Lys-D-Ala-|-D-Ala. Also transpeptidation of peptidyl-alanyl moieties that are N-acyl substituents of D-alanine.</text>
        <dbReference type="EC" id="3.4.16.4"/>
    </reaction>
</comment>
<comment type="catalytic activity">
    <reaction evidence="14">
        <text>[GlcNAc-(1-&gt;4)-Mur2Ac(oyl-L-Ala-gamma-D-Glu-L-Lys-D-Ala-D-Ala)](n)-di-trans,octa-cis-undecaprenyl diphosphate + beta-D-GlcNAc-(1-&gt;4)-Mur2Ac(oyl-L-Ala-gamma-D-Glu-L-Lys-D-Ala-D-Ala)-di-trans,octa-cis-undecaprenyl diphosphate = [GlcNAc-(1-&gt;4)-Mur2Ac(oyl-L-Ala-gamma-D-Glu-L-Lys-D-Ala-D-Ala)](n+1)-di-trans,octa-cis-undecaprenyl diphosphate + di-trans,octa-cis-undecaprenyl diphosphate + H(+)</text>
        <dbReference type="Rhea" id="RHEA:23708"/>
        <dbReference type="Rhea" id="RHEA-COMP:9602"/>
        <dbReference type="Rhea" id="RHEA-COMP:9603"/>
        <dbReference type="ChEBI" id="CHEBI:15378"/>
        <dbReference type="ChEBI" id="CHEBI:58405"/>
        <dbReference type="ChEBI" id="CHEBI:60033"/>
        <dbReference type="ChEBI" id="CHEBI:78435"/>
        <dbReference type="EC" id="2.4.99.28"/>
    </reaction>
</comment>
<evidence type="ECO:0000256" key="15">
    <source>
        <dbReference type="SAM" id="MobiDB-lite"/>
    </source>
</evidence>
<keyword evidence="12" id="KW-0961">Cell wall biogenesis/degradation</keyword>
<evidence type="ECO:0000256" key="3">
    <source>
        <dbReference type="ARBA" id="ARBA00007739"/>
    </source>
</evidence>
<feature type="region of interest" description="Disordered" evidence="15">
    <location>
        <begin position="35"/>
        <end position="93"/>
    </location>
</feature>
<evidence type="ECO:0000256" key="5">
    <source>
        <dbReference type="ARBA" id="ARBA00022670"/>
    </source>
</evidence>
<evidence type="ECO:0000256" key="2">
    <source>
        <dbReference type="ARBA" id="ARBA00007090"/>
    </source>
</evidence>
<keyword evidence="11" id="KW-0511">Multifunctional enzyme</keyword>
<dbReference type="Proteomes" id="UP000553963">
    <property type="component" value="Unassembled WGS sequence"/>
</dbReference>
<dbReference type="GO" id="GO:0071555">
    <property type="term" value="P:cell wall organization"/>
    <property type="evidence" value="ECO:0007669"/>
    <property type="project" value="UniProtKB-KW"/>
</dbReference>
<feature type="region of interest" description="Disordered" evidence="15">
    <location>
        <begin position="733"/>
        <end position="753"/>
    </location>
</feature>
<organism evidence="18 19">
    <name type="scientific">Kaistia hirudinis</name>
    <dbReference type="NCBI Taxonomy" id="1293440"/>
    <lineage>
        <taxon>Bacteria</taxon>
        <taxon>Pseudomonadati</taxon>
        <taxon>Pseudomonadota</taxon>
        <taxon>Alphaproteobacteria</taxon>
        <taxon>Hyphomicrobiales</taxon>
        <taxon>Kaistiaceae</taxon>
        <taxon>Kaistia</taxon>
    </lineage>
</organism>
<dbReference type="GO" id="GO:0008955">
    <property type="term" value="F:peptidoglycan glycosyltransferase activity"/>
    <property type="evidence" value="ECO:0007669"/>
    <property type="project" value="UniProtKB-EC"/>
</dbReference>
<dbReference type="GO" id="GO:0009002">
    <property type="term" value="F:serine-type D-Ala-D-Ala carboxypeptidase activity"/>
    <property type="evidence" value="ECO:0007669"/>
    <property type="project" value="UniProtKB-EC"/>
</dbReference>
<keyword evidence="19" id="KW-1185">Reference proteome</keyword>
<dbReference type="FunFam" id="1.10.3810.10:FF:000001">
    <property type="entry name" value="Penicillin-binding protein 1A"/>
    <property type="match status" value="1"/>
</dbReference>
<dbReference type="PANTHER" id="PTHR32282">
    <property type="entry name" value="BINDING PROTEIN TRANSPEPTIDASE, PUTATIVE-RELATED"/>
    <property type="match status" value="1"/>
</dbReference>
<dbReference type="Gene3D" id="3.40.710.10">
    <property type="entry name" value="DD-peptidase/beta-lactamase superfamily"/>
    <property type="match status" value="1"/>
</dbReference>
<keyword evidence="6 18" id="KW-0328">Glycosyltransferase</keyword>
<keyword evidence="9" id="KW-0133">Cell shape</keyword>
<keyword evidence="10" id="KW-0573">Peptidoglycan synthesis</keyword>
<dbReference type="GO" id="GO:0008658">
    <property type="term" value="F:penicillin binding"/>
    <property type="evidence" value="ECO:0007669"/>
    <property type="project" value="InterPro"/>
</dbReference>
<evidence type="ECO:0000256" key="12">
    <source>
        <dbReference type="ARBA" id="ARBA00023316"/>
    </source>
</evidence>
<dbReference type="SUPFAM" id="SSF53955">
    <property type="entry name" value="Lysozyme-like"/>
    <property type="match status" value="1"/>
</dbReference>
<evidence type="ECO:0000313" key="18">
    <source>
        <dbReference type="EMBL" id="MBB3930714.1"/>
    </source>
</evidence>
<keyword evidence="4" id="KW-0121">Carboxypeptidase</keyword>
<dbReference type="InterPro" id="IPR036950">
    <property type="entry name" value="PBP_transglycosylase"/>
</dbReference>
<dbReference type="UniPathway" id="UPA00219"/>
<feature type="domain" description="Penicillin-binding protein transpeptidase" evidence="16">
    <location>
        <begin position="453"/>
        <end position="685"/>
    </location>
</feature>
<comment type="pathway">
    <text evidence="1">Cell wall biogenesis; peptidoglycan biosynthesis.</text>
</comment>
<dbReference type="EC" id="2.4.1.-" evidence="18"/>
<dbReference type="GO" id="GO:0030288">
    <property type="term" value="C:outer membrane-bounded periplasmic space"/>
    <property type="evidence" value="ECO:0007669"/>
    <property type="project" value="TreeGrafter"/>
</dbReference>
<proteinExistence type="inferred from homology"/>
<comment type="similarity">
    <text evidence="2">In the C-terminal section; belongs to the transpeptidase family.</text>
</comment>